<evidence type="ECO:0000256" key="6">
    <source>
        <dbReference type="RuleBase" id="RU364112"/>
    </source>
</evidence>
<dbReference type="eggNOG" id="COG3088">
    <property type="taxonomic scope" value="Bacteria"/>
</dbReference>
<evidence type="ECO:0000256" key="3">
    <source>
        <dbReference type="ARBA" id="ARBA00022723"/>
    </source>
</evidence>
<keyword evidence="3 6" id="KW-0479">Metal-binding</keyword>
<keyword evidence="5 6" id="KW-0408">Iron</keyword>
<comment type="similarity">
    <text evidence="1 6">Belongs to the CcmH/CycL/Ccl2/NrfF family.</text>
</comment>
<organism evidence="8 9">
    <name type="scientific">Pectobacterium betavasculorum</name>
    <dbReference type="NCBI Taxonomy" id="55207"/>
    <lineage>
        <taxon>Bacteria</taxon>
        <taxon>Pseudomonadati</taxon>
        <taxon>Pseudomonadota</taxon>
        <taxon>Gammaproteobacteria</taxon>
        <taxon>Enterobacterales</taxon>
        <taxon>Pectobacteriaceae</taxon>
        <taxon>Pectobacterium</taxon>
    </lineage>
</organism>
<evidence type="ECO:0000313" key="9">
    <source>
        <dbReference type="Proteomes" id="UP000032874"/>
    </source>
</evidence>
<dbReference type="GO" id="GO:0005886">
    <property type="term" value="C:plasma membrane"/>
    <property type="evidence" value="ECO:0007669"/>
    <property type="project" value="TreeGrafter"/>
</dbReference>
<dbReference type="CDD" id="cd16378">
    <property type="entry name" value="CcmH_N"/>
    <property type="match status" value="1"/>
</dbReference>
<dbReference type="PANTHER" id="PTHR47870:SF2">
    <property type="entry name" value="FORMATE-DEPENDENT NITRITE REDUCTASE COMPLEX SUBUNIT NRFF"/>
    <property type="match status" value="1"/>
</dbReference>
<dbReference type="RefSeq" id="WP_039323176.1">
    <property type="nucleotide sequence ID" value="NZ_JQHM01000001.1"/>
</dbReference>
<dbReference type="InterPro" id="IPR017565">
    <property type="entry name" value="For-dep_Cytc_NO2Rdtase_NrfF"/>
</dbReference>
<reference evidence="8 9" key="1">
    <citation type="submission" date="2014-08" db="EMBL/GenBank/DDBJ databases">
        <title>Genome sequences of NCPPB Pectobacterium isolates.</title>
        <authorList>
            <person name="Glover R.H."/>
            <person name="Sapp M."/>
            <person name="Elphinstone J."/>
        </authorList>
    </citation>
    <scope>NUCLEOTIDE SEQUENCE [LARGE SCALE GENOMIC DNA]</scope>
    <source>
        <strain evidence="8 9">NCPPB 2795</strain>
    </source>
</reference>
<keyword evidence="6" id="KW-0472">Membrane</keyword>
<dbReference type="FunFam" id="1.10.8.640:FF:000001">
    <property type="entry name" value="Cytochrome c-type biogenesis protein"/>
    <property type="match status" value="1"/>
</dbReference>
<dbReference type="InterPro" id="IPR051263">
    <property type="entry name" value="C-type_cytochrome_biogenesis"/>
</dbReference>
<accession>A0A093UHT1</accession>
<dbReference type="AlphaFoldDB" id="A0A093UHT1"/>
<name>A0A093UHT1_9GAMM</name>
<keyword evidence="6" id="KW-1133">Transmembrane helix</keyword>
<keyword evidence="2 6" id="KW-0349">Heme</keyword>
<dbReference type="NCBIfam" id="TIGR03147">
    <property type="entry name" value="cyt_nit_nrfF"/>
    <property type="match status" value="1"/>
</dbReference>
<dbReference type="Proteomes" id="UP000032874">
    <property type="component" value="Unassembled WGS sequence"/>
</dbReference>
<dbReference type="InterPro" id="IPR005616">
    <property type="entry name" value="CcmH/CycL/Ccl2/NrfF_N"/>
</dbReference>
<evidence type="ECO:0000313" key="8">
    <source>
        <dbReference type="EMBL" id="KFX07803.1"/>
    </source>
</evidence>
<evidence type="ECO:0000259" key="7">
    <source>
        <dbReference type="Pfam" id="PF03918"/>
    </source>
</evidence>
<dbReference type="Pfam" id="PF03918">
    <property type="entry name" value="CcmH"/>
    <property type="match status" value="1"/>
</dbReference>
<dbReference type="PANTHER" id="PTHR47870">
    <property type="entry name" value="CYTOCHROME C-TYPE BIOGENESIS PROTEIN CCMH"/>
    <property type="match status" value="1"/>
</dbReference>
<proteinExistence type="inferred from homology"/>
<feature type="domain" description="CcmH/CycL/Ccl2/NrfF N-terminal" evidence="7">
    <location>
        <begin position="7"/>
        <end position="129"/>
    </location>
</feature>
<feature type="signal peptide" evidence="6">
    <location>
        <begin position="1"/>
        <end position="18"/>
    </location>
</feature>
<keyword evidence="4 6" id="KW-0732">Signal</keyword>
<feature type="chain" id="PRO_5011021474" description="Formate-dependent nitrite reductase complex subunit" evidence="6">
    <location>
        <begin position="19"/>
        <end position="133"/>
    </location>
</feature>
<gene>
    <name evidence="8" type="ORF">KP22_06850</name>
</gene>
<keyword evidence="6" id="KW-0812">Transmembrane</keyword>
<evidence type="ECO:0000256" key="2">
    <source>
        <dbReference type="ARBA" id="ARBA00022617"/>
    </source>
</evidence>
<dbReference type="EMBL" id="JQHM01000001">
    <property type="protein sequence ID" value="KFX07803.1"/>
    <property type="molecule type" value="Genomic_DNA"/>
</dbReference>
<feature type="transmembrane region" description="Helical" evidence="6">
    <location>
        <begin position="103"/>
        <end position="124"/>
    </location>
</feature>
<comment type="function">
    <text evidence="6">Possible subunit of a heme lyase.</text>
</comment>
<evidence type="ECO:0000256" key="5">
    <source>
        <dbReference type="ARBA" id="ARBA00023004"/>
    </source>
</evidence>
<protein>
    <recommendedName>
        <fullName evidence="6">Formate-dependent nitrite reductase complex subunit</fullName>
    </recommendedName>
</protein>
<dbReference type="STRING" id="55207.KP22_06850"/>
<dbReference type="Gene3D" id="1.10.8.640">
    <property type="entry name" value="Cytochrome C biogenesis protein"/>
    <property type="match status" value="1"/>
</dbReference>
<sequence length="133" mass="15270">MTKYPMLFFMLLAFSVQAQVVDTWVFSSQAQRQEAMAIAGELRCPQCQNQSLLESNSPVAVSMRHEVFSMVEQGKDKSEIMAFMNQRYGDFVQYNPPIKMQTAILWLTPLLLLLAIAVIAWRVMRRQNRGGHL</sequence>
<evidence type="ECO:0000256" key="1">
    <source>
        <dbReference type="ARBA" id="ARBA00010342"/>
    </source>
</evidence>
<dbReference type="GO" id="GO:0046872">
    <property type="term" value="F:metal ion binding"/>
    <property type="evidence" value="ECO:0007669"/>
    <property type="project" value="UniProtKB-KW"/>
</dbReference>
<evidence type="ECO:0000256" key="4">
    <source>
        <dbReference type="ARBA" id="ARBA00022729"/>
    </source>
</evidence>
<dbReference type="InterPro" id="IPR038297">
    <property type="entry name" value="CcmH/CycL/NrfF/Ccl2_sf"/>
</dbReference>
<dbReference type="GO" id="GO:0017004">
    <property type="term" value="P:cytochrome complex assembly"/>
    <property type="evidence" value="ECO:0007669"/>
    <property type="project" value="UniProtKB-ARBA"/>
</dbReference>
<comment type="caution">
    <text evidence="8">The sequence shown here is derived from an EMBL/GenBank/DDBJ whole genome shotgun (WGS) entry which is preliminary data.</text>
</comment>